<dbReference type="PANTHER" id="PTHR45444:SF3">
    <property type="entry name" value="XANTHINE DEHYDROGENASE"/>
    <property type="match status" value="1"/>
</dbReference>
<dbReference type="Gene3D" id="1.10.150.120">
    <property type="entry name" value="[2Fe-2S]-binding domain"/>
    <property type="match status" value="1"/>
</dbReference>
<evidence type="ECO:0000256" key="1">
    <source>
        <dbReference type="ARBA" id="ARBA00022630"/>
    </source>
</evidence>
<evidence type="ECO:0000313" key="5">
    <source>
        <dbReference type="Proteomes" id="UP001432322"/>
    </source>
</evidence>
<dbReference type="InterPro" id="IPR016208">
    <property type="entry name" value="Ald_Oxase/xanthine_DH-like"/>
</dbReference>
<name>A0AAV5WMM8_9BILA</name>
<dbReference type="FunFam" id="1.10.150.120:FF:000008">
    <property type="entry name" value="Probable aldehyde oxidase gad-3"/>
    <property type="match status" value="1"/>
</dbReference>
<dbReference type="InterPro" id="IPR016169">
    <property type="entry name" value="FAD-bd_PCMH_sub2"/>
</dbReference>
<reference evidence="4" key="1">
    <citation type="submission" date="2023-10" db="EMBL/GenBank/DDBJ databases">
        <title>Genome assembly of Pristionchus species.</title>
        <authorList>
            <person name="Yoshida K."/>
            <person name="Sommer R.J."/>
        </authorList>
    </citation>
    <scope>NUCLEOTIDE SEQUENCE</scope>
    <source>
        <strain evidence="4">RS5133</strain>
    </source>
</reference>
<dbReference type="SUPFAM" id="SSF47741">
    <property type="entry name" value="CO dehydrogenase ISP C-domain like"/>
    <property type="match status" value="1"/>
</dbReference>
<dbReference type="Gene3D" id="3.30.43.10">
    <property type="entry name" value="Uridine Diphospho-n-acetylenolpyruvylglucosamine Reductase, domain 2"/>
    <property type="match status" value="1"/>
</dbReference>
<dbReference type="InterPro" id="IPR016166">
    <property type="entry name" value="FAD-bd_PCMH"/>
</dbReference>
<dbReference type="InterPro" id="IPR002346">
    <property type="entry name" value="Mopterin_DH_FAD-bd"/>
</dbReference>
<dbReference type="AlphaFoldDB" id="A0AAV5WMM8"/>
<evidence type="ECO:0000256" key="2">
    <source>
        <dbReference type="ARBA" id="ARBA00022827"/>
    </source>
</evidence>
<sequence>SQKRLHPIQGRISSGNATQCGFCSPGFVMAAYALLRNNPAPSADEIRSALVGNLCRCTGYRPILEALESFAKPSGGCCMGGGGACPCKQAQNGNSEQVEKSLPLACGLVNYEEMQKFDESAEIIFPPAFIMRNEQERATLHLTGKRVNIYCPTSLDDLPKTFKTLPRVDKLVSTGIMTRLIHSMNPSPVAKSTWLSTQRIEALKEVEIIDRVISIPSGLTIREMLESIRDRCESAQYVQAIDALYSKYSSDQVKNTVSWSGALASAATSSDLCTLALALNWRVRLLNLSTTSYRELRMAQFFAGQEAGKKTALDDEEIILSLLVPAAPHERIATFKHGKRFGADDAVLNAAASWDE</sequence>
<proteinExistence type="predicted"/>
<dbReference type="GO" id="GO:0016491">
    <property type="term" value="F:oxidoreductase activity"/>
    <property type="evidence" value="ECO:0007669"/>
    <property type="project" value="InterPro"/>
</dbReference>
<dbReference type="Proteomes" id="UP001432322">
    <property type="component" value="Unassembled WGS sequence"/>
</dbReference>
<dbReference type="InterPro" id="IPR016167">
    <property type="entry name" value="FAD-bd_PCMH_sub1"/>
</dbReference>
<keyword evidence="5" id="KW-1185">Reference proteome</keyword>
<dbReference type="Gene3D" id="3.30.465.10">
    <property type="match status" value="1"/>
</dbReference>
<feature type="non-terminal residue" evidence="4">
    <location>
        <position position="356"/>
    </location>
</feature>
<dbReference type="InterPro" id="IPR002888">
    <property type="entry name" value="2Fe-2S-bd"/>
</dbReference>
<dbReference type="Pfam" id="PF01799">
    <property type="entry name" value="Fer2_2"/>
    <property type="match status" value="1"/>
</dbReference>
<evidence type="ECO:0000259" key="3">
    <source>
        <dbReference type="PROSITE" id="PS51387"/>
    </source>
</evidence>
<dbReference type="InterPro" id="IPR036884">
    <property type="entry name" value="2Fe-2S-bd_dom_sf"/>
</dbReference>
<feature type="domain" description="FAD-binding PCMH-type" evidence="3">
    <location>
        <begin position="142"/>
        <end position="329"/>
    </location>
</feature>
<dbReference type="InterPro" id="IPR036318">
    <property type="entry name" value="FAD-bd_PCMH-like_sf"/>
</dbReference>
<dbReference type="GO" id="GO:0071949">
    <property type="term" value="F:FAD binding"/>
    <property type="evidence" value="ECO:0007669"/>
    <property type="project" value="InterPro"/>
</dbReference>
<dbReference type="PANTHER" id="PTHR45444">
    <property type="entry name" value="XANTHINE DEHYDROGENASE"/>
    <property type="match status" value="1"/>
</dbReference>
<dbReference type="PROSITE" id="PS51387">
    <property type="entry name" value="FAD_PCMH"/>
    <property type="match status" value="1"/>
</dbReference>
<dbReference type="GO" id="GO:0005506">
    <property type="term" value="F:iron ion binding"/>
    <property type="evidence" value="ECO:0007669"/>
    <property type="project" value="InterPro"/>
</dbReference>
<dbReference type="EMBL" id="BTSY01000006">
    <property type="protein sequence ID" value="GMT31883.1"/>
    <property type="molecule type" value="Genomic_DNA"/>
</dbReference>
<organism evidence="4 5">
    <name type="scientific">Pristionchus fissidentatus</name>
    <dbReference type="NCBI Taxonomy" id="1538716"/>
    <lineage>
        <taxon>Eukaryota</taxon>
        <taxon>Metazoa</taxon>
        <taxon>Ecdysozoa</taxon>
        <taxon>Nematoda</taxon>
        <taxon>Chromadorea</taxon>
        <taxon>Rhabditida</taxon>
        <taxon>Rhabditina</taxon>
        <taxon>Diplogasteromorpha</taxon>
        <taxon>Diplogasteroidea</taxon>
        <taxon>Neodiplogasteridae</taxon>
        <taxon>Pristionchus</taxon>
    </lineage>
</organism>
<evidence type="ECO:0000313" key="4">
    <source>
        <dbReference type="EMBL" id="GMT31883.1"/>
    </source>
</evidence>
<gene>
    <name evidence="4" type="ORF">PFISCL1PPCAC_23180</name>
</gene>
<protein>
    <recommendedName>
        <fullName evidence="3">FAD-binding PCMH-type domain-containing protein</fullName>
    </recommendedName>
</protein>
<feature type="non-terminal residue" evidence="4">
    <location>
        <position position="1"/>
    </location>
</feature>
<dbReference type="SUPFAM" id="SSF56176">
    <property type="entry name" value="FAD-binding/transporter-associated domain-like"/>
    <property type="match status" value="1"/>
</dbReference>
<keyword evidence="1" id="KW-0285">Flavoprotein</keyword>
<comment type="caution">
    <text evidence="4">The sequence shown here is derived from an EMBL/GenBank/DDBJ whole genome shotgun (WGS) entry which is preliminary data.</text>
</comment>
<accession>A0AAV5WMM8</accession>
<keyword evidence="2" id="KW-0274">FAD</keyword>
<dbReference type="Pfam" id="PF00941">
    <property type="entry name" value="FAD_binding_5"/>
    <property type="match status" value="1"/>
</dbReference>